<protein>
    <recommendedName>
        <fullName evidence="8">Protein kinase domain-containing protein</fullName>
    </recommendedName>
</protein>
<dbReference type="GO" id="GO:0005634">
    <property type="term" value="C:nucleus"/>
    <property type="evidence" value="ECO:0007669"/>
    <property type="project" value="TreeGrafter"/>
</dbReference>
<accession>A0AAU9XWP3</accession>
<feature type="compositionally biased region" description="Basic and acidic residues" evidence="5">
    <location>
        <begin position="116"/>
        <end position="128"/>
    </location>
</feature>
<dbReference type="GO" id="GO:0005524">
    <property type="term" value="F:ATP binding"/>
    <property type="evidence" value="ECO:0007669"/>
    <property type="project" value="UniProtKB-KW"/>
</dbReference>
<keyword evidence="2" id="KW-0547">Nucleotide-binding</keyword>
<dbReference type="SUPFAM" id="SSF56112">
    <property type="entry name" value="Protein kinase-like (PK-like)"/>
    <property type="match status" value="1"/>
</dbReference>
<evidence type="ECO:0000313" key="7">
    <source>
        <dbReference type="Proteomes" id="UP001159428"/>
    </source>
</evidence>
<dbReference type="GO" id="GO:0005829">
    <property type="term" value="C:cytosol"/>
    <property type="evidence" value="ECO:0007669"/>
    <property type="project" value="TreeGrafter"/>
</dbReference>
<dbReference type="InterPro" id="IPR050339">
    <property type="entry name" value="CC_SR_Kinase"/>
</dbReference>
<evidence type="ECO:0000256" key="5">
    <source>
        <dbReference type="SAM" id="MobiDB-lite"/>
    </source>
</evidence>
<dbReference type="EMBL" id="CALNXJ010000072">
    <property type="protein sequence ID" value="CAH3159644.1"/>
    <property type="molecule type" value="Genomic_DNA"/>
</dbReference>
<evidence type="ECO:0008006" key="8">
    <source>
        <dbReference type="Google" id="ProtNLM"/>
    </source>
</evidence>
<feature type="region of interest" description="Disordered" evidence="5">
    <location>
        <begin position="82"/>
        <end position="128"/>
    </location>
</feature>
<dbReference type="GO" id="GO:1990625">
    <property type="term" value="P:negative regulation of cytoplasmic translational initiation in response to stress"/>
    <property type="evidence" value="ECO:0007669"/>
    <property type="project" value="TreeGrafter"/>
</dbReference>
<organism evidence="6 7">
    <name type="scientific">Pocillopora meandrina</name>
    <dbReference type="NCBI Taxonomy" id="46732"/>
    <lineage>
        <taxon>Eukaryota</taxon>
        <taxon>Metazoa</taxon>
        <taxon>Cnidaria</taxon>
        <taxon>Anthozoa</taxon>
        <taxon>Hexacorallia</taxon>
        <taxon>Scleractinia</taxon>
        <taxon>Astrocoeniina</taxon>
        <taxon>Pocilloporidae</taxon>
        <taxon>Pocillopora</taxon>
    </lineage>
</organism>
<dbReference type="GO" id="GO:0004694">
    <property type="term" value="F:eukaryotic translation initiation factor 2alpha kinase activity"/>
    <property type="evidence" value="ECO:0007669"/>
    <property type="project" value="TreeGrafter"/>
</dbReference>
<sequence>MQRYSFQVPISRLERPKKFIRHSVRNKLENCFYAVKRIPLNPTNTQLNKRIMREVQLISRLNHESVVRYYYSWIEIAEEQQQEKVQTADGKPPRDVPSSVSSEESLMKFNKIEAPSVRESRSDVEESW</sequence>
<keyword evidence="4" id="KW-0067">ATP-binding</keyword>
<reference evidence="6 7" key="1">
    <citation type="submission" date="2022-05" db="EMBL/GenBank/DDBJ databases">
        <authorList>
            <consortium name="Genoscope - CEA"/>
            <person name="William W."/>
        </authorList>
    </citation>
    <scope>NUCLEOTIDE SEQUENCE [LARGE SCALE GENOMIC DNA]</scope>
</reference>
<evidence type="ECO:0000313" key="6">
    <source>
        <dbReference type="EMBL" id="CAH3159644.1"/>
    </source>
</evidence>
<dbReference type="AlphaFoldDB" id="A0AAU9XWP3"/>
<dbReference type="Proteomes" id="UP001159428">
    <property type="component" value="Unassembled WGS sequence"/>
</dbReference>
<dbReference type="InterPro" id="IPR011009">
    <property type="entry name" value="Kinase-like_dom_sf"/>
</dbReference>
<evidence type="ECO:0000256" key="2">
    <source>
        <dbReference type="ARBA" id="ARBA00022741"/>
    </source>
</evidence>
<name>A0AAU9XWP3_9CNID</name>
<dbReference type="PANTHER" id="PTHR11042:SF136">
    <property type="entry name" value="EIF-2-ALPHA KINASE GCN2"/>
    <property type="match status" value="1"/>
</dbReference>
<gene>
    <name evidence="6" type="ORF">PMEA_00032057</name>
</gene>
<dbReference type="Gene3D" id="3.30.200.20">
    <property type="entry name" value="Phosphorylase Kinase, domain 1"/>
    <property type="match status" value="1"/>
</dbReference>
<evidence type="ECO:0000256" key="1">
    <source>
        <dbReference type="ARBA" id="ARBA00022679"/>
    </source>
</evidence>
<evidence type="ECO:0000256" key="3">
    <source>
        <dbReference type="ARBA" id="ARBA00022777"/>
    </source>
</evidence>
<comment type="caution">
    <text evidence="6">The sequence shown here is derived from an EMBL/GenBank/DDBJ whole genome shotgun (WGS) entry which is preliminary data.</text>
</comment>
<keyword evidence="7" id="KW-1185">Reference proteome</keyword>
<keyword evidence="3" id="KW-0418">Kinase</keyword>
<evidence type="ECO:0000256" key="4">
    <source>
        <dbReference type="ARBA" id="ARBA00022840"/>
    </source>
</evidence>
<dbReference type="PANTHER" id="PTHR11042">
    <property type="entry name" value="EUKARYOTIC TRANSLATION INITIATION FACTOR 2-ALPHA KINASE EIF2-ALPHA KINASE -RELATED"/>
    <property type="match status" value="1"/>
</dbReference>
<keyword evidence="1" id="KW-0808">Transferase</keyword>
<proteinExistence type="predicted"/>
<feature type="non-terminal residue" evidence="6">
    <location>
        <position position="128"/>
    </location>
</feature>